<gene>
    <name evidence="8" type="ORF">A0U89_13940</name>
</gene>
<dbReference type="PROSITE" id="PS00146">
    <property type="entry name" value="BETA_LACTAMASE_A"/>
    <property type="match status" value="1"/>
</dbReference>
<keyword evidence="4 6" id="KW-0378">Hydrolase</keyword>
<dbReference type="GO" id="GO:0046677">
    <property type="term" value="P:response to antibiotic"/>
    <property type="evidence" value="ECO:0007669"/>
    <property type="project" value="UniProtKB-UniRule"/>
</dbReference>
<dbReference type="EC" id="3.5.2.6" evidence="3 6"/>
<dbReference type="SUPFAM" id="SSF56601">
    <property type="entry name" value="beta-lactamase/transpeptidase-like"/>
    <property type="match status" value="1"/>
</dbReference>
<dbReference type="PANTHER" id="PTHR35333:SF3">
    <property type="entry name" value="BETA-LACTAMASE-TYPE TRANSPEPTIDASE FOLD CONTAINING PROTEIN"/>
    <property type="match status" value="1"/>
</dbReference>
<evidence type="ECO:0000313" key="9">
    <source>
        <dbReference type="Proteomes" id="UP000179145"/>
    </source>
</evidence>
<dbReference type="Pfam" id="PF13354">
    <property type="entry name" value="Beta-lactamase2"/>
    <property type="match status" value="1"/>
</dbReference>
<accession>A0A1D8UXU2</accession>
<comment type="similarity">
    <text evidence="2 6">Belongs to the class-A beta-lactamase family.</text>
</comment>
<feature type="domain" description="Beta-lactamase class A catalytic" evidence="7">
    <location>
        <begin position="68"/>
        <end position="272"/>
    </location>
</feature>
<dbReference type="InterPro" id="IPR045155">
    <property type="entry name" value="Beta-lactam_cat"/>
</dbReference>
<dbReference type="Gene3D" id="3.40.710.10">
    <property type="entry name" value="DD-peptidase/beta-lactamase superfamily"/>
    <property type="match status" value="1"/>
</dbReference>
<dbReference type="Proteomes" id="UP000179145">
    <property type="component" value="Plasmid pKB14400_1"/>
</dbReference>
<dbReference type="GO" id="GO:0008800">
    <property type="term" value="F:beta-lactamase activity"/>
    <property type="evidence" value="ECO:0007669"/>
    <property type="project" value="UniProtKB-UniRule"/>
</dbReference>
<evidence type="ECO:0000259" key="7">
    <source>
        <dbReference type="Pfam" id="PF13354"/>
    </source>
</evidence>
<dbReference type="KEGG" id="kba:A0U89_13940"/>
<dbReference type="EMBL" id="CP014675">
    <property type="protein sequence ID" value="AOX18416.1"/>
    <property type="molecule type" value="Genomic_DNA"/>
</dbReference>
<dbReference type="PANTHER" id="PTHR35333">
    <property type="entry name" value="BETA-LACTAMASE"/>
    <property type="match status" value="1"/>
</dbReference>
<evidence type="ECO:0000313" key="8">
    <source>
        <dbReference type="EMBL" id="AOX18416.1"/>
    </source>
</evidence>
<evidence type="ECO:0000256" key="6">
    <source>
        <dbReference type="RuleBase" id="RU361140"/>
    </source>
</evidence>
<evidence type="ECO:0000256" key="5">
    <source>
        <dbReference type="ARBA" id="ARBA00023251"/>
    </source>
</evidence>
<dbReference type="InterPro" id="IPR012338">
    <property type="entry name" value="Beta-lactam/transpept-like"/>
</dbReference>
<dbReference type="PRINTS" id="PR00118">
    <property type="entry name" value="BLACTAMASEA"/>
</dbReference>
<dbReference type="GO" id="GO:0030655">
    <property type="term" value="P:beta-lactam antibiotic catabolic process"/>
    <property type="evidence" value="ECO:0007669"/>
    <property type="project" value="InterPro"/>
</dbReference>
<reference evidence="8 9" key="1">
    <citation type="journal article" date="2016" name="Microb. Cell Fact.">
        <title>Dissection of exopolysaccharide biosynthesis in Kozakia baliensis.</title>
        <authorList>
            <person name="Brandt J.U."/>
            <person name="Jakob F."/>
            <person name="Behr J."/>
            <person name="Geissler A.J."/>
            <person name="Vogel R.F."/>
        </authorList>
    </citation>
    <scope>NUCLEOTIDE SEQUENCE [LARGE SCALE GENOMIC DNA]</scope>
    <source>
        <strain evidence="8 9">DSM 14400</strain>
        <plasmid evidence="9">Plasmid pkb14400_1</plasmid>
    </source>
</reference>
<name>A0A1D8UXU2_9PROT</name>
<comment type="catalytic activity">
    <reaction evidence="1 6">
        <text>a beta-lactam + H2O = a substituted beta-amino acid</text>
        <dbReference type="Rhea" id="RHEA:20401"/>
        <dbReference type="ChEBI" id="CHEBI:15377"/>
        <dbReference type="ChEBI" id="CHEBI:35627"/>
        <dbReference type="ChEBI" id="CHEBI:140347"/>
        <dbReference type="EC" id="3.5.2.6"/>
    </reaction>
</comment>
<sequence length="315" mass="33969">MPKRNSCLLPGYLTMLLSRRTLFQSSLSSLMLSGAAKASDSLDAKSQIAVTKQLISGIERKLGGRVGVSAVDTQTRLILQWRGSERFVMHSVFKWLLSAYLLHCSDTGSRPLQTRVVIKTSSIVGHSDQTKPFVGTAITLETLCLWMMSTSDNGAANTLLDVIGGPDVLTAWLRSLGDITTRQDTYEPGPTEGSIDPRNTTTPNAMLALTQKIWLGGVLSPRSRETLLAWLRGSAIGGHRLRAGVPSSWVEGDRTGTGDPGVANDVAIFWPDGVISGRRPILVSSFLEGSANDLARLEDAQASIGRILANLFRAH</sequence>
<organism evidence="8 9">
    <name type="scientific">Kozakia baliensis</name>
    <dbReference type="NCBI Taxonomy" id="153496"/>
    <lineage>
        <taxon>Bacteria</taxon>
        <taxon>Pseudomonadati</taxon>
        <taxon>Pseudomonadota</taxon>
        <taxon>Alphaproteobacteria</taxon>
        <taxon>Acetobacterales</taxon>
        <taxon>Acetobacteraceae</taxon>
        <taxon>Kozakia</taxon>
    </lineage>
</organism>
<dbReference type="InterPro" id="IPR000871">
    <property type="entry name" value="Beta-lactam_class-A"/>
</dbReference>
<keyword evidence="5 6" id="KW-0046">Antibiotic resistance</keyword>
<keyword evidence="8" id="KW-0614">Plasmid</keyword>
<dbReference type="AlphaFoldDB" id="A0A1D8UXU2"/>
<evidence type="ECO:0000256" key="1">
    <source>
        <dbReference type="ARBA" id="ARBA00001526"/>
    </source>
</evidence>
<dbReference type="InterPro" id="IPR023650">
    <property type="entry name" value="Beta-lactam_class-A_AS"/>
</dbReference>
<protein>
    <recommendedName>
        <fullName evidence="3 6">Beta-lactamase</fullName>
        <ecNumber evidence="3 6">3.5.2.6</ecNumber>
    </recommendedName>
</protein>
<dbReference type="NCBIfam" id="NF033103">
    <property type="entry name" value="bla_class_A"/>
    <property type="match status" value="1"/>
</dbReference>
<geneLocation type="plasmid" evidence="9">
    <name>pkb14400_1</name>
</geneLocation>
<keyword evidence="9" id="KW-1185">Reference proteome</keyword>
<evidence type="ECO:0000256" key="4">
    <source>
        <dbReference type="ARBA" id="ARBA00022801"/>
    </source>
</evidence>
<evidence type="ECO:0000256" key="2">
    <source>
        <dbReference type="ARBA" id="ARBA00009009"/>
    </source>
</evidence>
<proteinExistence type="inferred from homology"/>
<evidence type="ECO:0000256" key="3">
    <source>
        <dbReference type="ARBA" id="ARBA00012865"/>
    </source>
</evidence>